<feature type="transmembrane region" description="Helical" evidence="1">
    <location>
        <begin position="213"/>
        <end position="235"/>
    </location>
</feature>
<evidence type="ECO:0000256" key="1">
    <source>
        <dbReference type="SAM" id="Phobius"/>
    </source>
</evidence>
<sequence>MPLSQTSRRALLGTPIVLGIAVSWVGSTQFAQSTFSATFDGPFFNMWFSTVWMMACFPVYTAACVLLKGQSCGQVYRENESIFGADGLTLRTLLVKAGVFLLLWAGTNYLYIRALKEIPATDVTALFSSCNAFVYVFSILLLRERLYIGRILSVLMAMGGIVLIANASGFKGPSLLGVVLSVGAAIGAALYKVTSDLLFKRVFGDASVGQVSLFLSCLGMVDLLGLWPVMLSLYYGQVETMDWYHLPWSYLCGGAALGLAFNFFINFGIAFTFPLFISLGTVLGIPLNAGVDAVFRGVTFGPLKAGGAAMVVGGFLLMLAPEEAHRRVCDVMCCVEPTQGADETERLLPGRPSVGTSVQKMP</sequence>
<feature type="transmembrane region" description="Helical" evidence="1">
    <location>
        <begin position="88"/>
        <end position="111"/>
    </location>
</feature>
<feature type="transmembrane region" description="Helical" evidence="1">
    <location>
        <begin position="46"/>
        <end position="67"/>
    </location>
</feature>
<feature type="domain" description="EamA" evidence="2">
    <location>
        <begin position="15"/>
        <end position="164"/>
    </location>
</feature>
<feature type="transmembrane region" description="Helical" evidence="1">
    <location>
        <begin position="123"/>
        <end position="142"/>
    </location>
</feature>
<dbReference type="OrthoDB" id="10062838at2759"/>
<accession>A0A6P4YI91</accession>
<keyword evidence="1" id="KW-1133">Transmembrane helix</keyword>
<dbReference type="PANTHER" id="PTHR19346:SF4">
    <property type="entry name" value="SUGAR PHOSPHATE TRANSPORTER DOMAIN-CONTAINING PROTEIN"/>
    <property type="match status" value="1"/>
</dbReference>
<dbReference type="InterPro" id="IPR000620">
    <property type="entry name" value="EamA_dom"/>
</dbReference>
<dbReference type="RefSeq" id="XP_019624143.1">
    <property type="nucleotide sequence ID" value="XM_019768584.1"/>
</dbReference>
<feature type="transmembrane region" description="Helical" evidence="1">
    <location>
        <begin position="272"/>
        <end position="291"/>
    </location>
</feature>
<keyword evidence="3" id="KW-1185">Reference proteome</keyword>
<evidence type="ECO:0000259" key="2">
    <source>
        <dbReference type="Pfam" id="PF00892"/>
    </source>
</evidence>
<evidence type="ECO:0000313" key="4">
    <source>
        <dbReference type="RefSeq" id="XP_019624143.1"/>
    </source>
</evidence>
<protein>
    <submittedName>
        <fullName evidence="4">Thiamine transporter SLC35F3</fullName>
    </submittedName>
</protein>
<proteinExistence type="predicted"/>
<organism evidence="3 4">
    <name type="scientific">Branchiostoma belcheri</name>
    <name type="common">Amphioxus</name>
    <dbReference type="NCBI Taxonomy" id="7741"/>
    <lineage>
        <taxon>Eukaryota</taxon>
        <taxon>Metazoa</taxon>
        <taxon>Chordata</taxon>
        <taxon>Cephalochordata</taxon>
        <taxon>Leptocardii</taxon>
        <taxon>Amphioxiformes</taxon>
        <taxon>Branchiostomatidae</taxon>
        <taxon>Branchiostoma</taxon>
    </lineage>
</organism>
<dbReference type="GO" id="GO:0016020">
    <property type="term" value="C:membrane"/>
    <property type="evidence" value="ECO:0007669"/>
    <property type="project" value="InterPro"/>
</dbReference>
<gene>
    <name evidence="4" type="primary">LOC109469845</name>
</gene>
<dbReference type="Proteomes" id="UP000515135">
    <property type="component" value="Unplaced"/>
</dbReference>
<dbReference type="KEGG" id="bbel:109469845"/>
<dbReference type="SUPFAM" id="SSF103481">
    <property type="entry name" value="Multidrug resistance efflux transporter EmrE"/>
    <property type="match status" value="1"/>
</dbReference>
<keyword evidence="1" id="KW-0812">Transmembrane</keyword>
<feature type="transmembrane region" description="Helical" evidence="1">
    <location>
        <begin position="303"/>
        <end position="320"/>
    </location>
</feature>
<dbReference type="InterPro" id="IPR026505">
    <property type="entry name" value="Solute_c_fam_35_mem_F3/F4"/>
</dbReference>
<feature type="transmembrane region" description="Helical" evidence="1">
    <location>
        <begin position="147"/>
        <end position="168"/>
    </location>
</feature>
<dbReference type="GeneID" id="109469845"/>
<keyword evidence="1" id="KW-0472">Membrane</keyword>
<reference evidence="4" key="1">
    <citation type="submission" date="2025-08" db="UniProtKB">
        <authorList>
            <consortium name="RefSeq"/>
        </authorList>
    </citation>
    <scope>IDENTIFICATION</scope>
    <source>
        <tissue evidence="4">Gonad</tissue>
    </source>
</reference>
<dbReference type="InterPro" id="IPR037185">
    <property type="entry name" value="EmrE-like"/>
</dbReference>
<dbReference type="Pfam" id="PF00892">
    <property type="entry name" value="EamA"/>
    <property type="match status" value="1"/>
</dbReference>
<dbReference type="Gene3D" id="1.10.3730.20">
    <property type="match status" value="1"/>
</dbReference>
<evidence type="ECO:0000313" key="3">
    <source>
        <dbReference type="Proteomes" id="UP000515135"/>
    </source>
</evidence>
<name>A0A6P4YI91_BRABE</name>
<feature type="transmembrane region" description="Helical" evidence="1">
    <location>
        <begin position="247"/>
        <end position="265"/>
    </location>
</feature>
<feature type="transmembrane region" description="Helical" evidence="1">
    <location>
        <begin position="174"/>
        <end position="193"/>
    </location>
</feature>
<dbReference type="AlphaFoldDB" id="A0A6P4YI91"/>
<dbReference type="PANTHER" id="PTHR19346">
    <property type="entry name" value="SUGAR PHOSPHATE TRANSPORTER DOMAIN-CONTAINING PROTEIN"/>
    <property type="match status" value="1"/>
</dbReference>